<dbReference type="VEuPathDB" id="VectorBase:CSON003134"/>
<dbReference type="GO" id="GO:0005634">
    <property type="term" value="C:nucleus"/>
    <property type="evidence" value="ECO:0007669"/>
    <property type="project" value="TreeGrafter"/>
</dbReference>
<dbReference type="InterPro" id="IPR011009">
    <property type="entry name" value="Kinase-like_dom_sf"/>
</dbReference>
<feature type="region of interest" description="Disordered" evidence="7">
    <location>
        <begin position="519"/>
        <end position="553"/>
    </location>
</feature>
<keyword evidence="2" id="KW-0808">Transferase</keyword>
<dbReference type="PROSITE" id="PS50011">
    <property type="entry name" value="PROTEIN_KINASE_DOM"/>
    <property type="match status" value="1"/>
</dbReference>
<feature type="compositionally biased region" description="Low complexity" evidence="7">
    <location>
        <begin position="401"/>
        <end position="411"/>
    </location>
</feature>
<evidence type="ECO:0000256" key="4">
    <source>
        <dbReference type="ARBA" id="ARBA00022777"/>
    </source>
</evidence>
<dbReference type="GO" id="GO:0043065">
    <property type="term" value="P:positive regulation of apoptotic process"/>
    <property type="evidence" value="ECO:0007669"/>
    <property type="project" value="TreeGrafter"/>
</dbReference>
<evidence type="ECO:0000256" key="1">
    <source>
        <dbReference type="ARBA" id="ARBA00022527"/>
    </source>
</evidence>
<feature type="compositionally biased region" description="Basic and acidic residues" evidence="7">
    <location>
        <begin position="391"/>
        <end position="400"/>
    </location>
</feature>
<evidence type="ECO:0000256" key="5">
    <source>
        <dbReference type="ARBA" id="ARBA00022840"/>
    </source>
</evidence>
<dbReference type="FunFam" id="1.10.510.10:FF:000594">
    <property type="entry name" value="Myosin light chain kinase isoform-III"/>
    <property type="match status" value="1"/>
</dbReference>
<evidence type="ECO:0000256" key="6">
    <source>
        <dbReference type="PROSITE-ProRule" id="PRU10141"/>
    </source>
</evidence>
<keyword evidence="5 6" id="KW-0067">ATP-binding</keyword>
<dbReference type="FunFam" id="3.30.200.20:FF:000534">
    <property type="entry name" value="Myosin light chain kinase"/>
    <property type="match status" value="1"/>
</dbReference>
<evidence type="ECO:0000256" key="7">
    <source>
        <dbReference type="SAM" id="MobiDB-lite"/>
    </source>
</evidence>
<keyword evidence="3 6" id="KW-0547">Nucleotide-binding</keyword>
<feature type="binding site" evidence="6">
    <location>
        <position position="63"/>
    </location>
    <ligand>
        <name>ATP</name>
        <dbReference type="ChEBI" id="CHEBI:30616"/>
    </ligand>
</feature>
<dbReference type="PROSITE" id="PS00107">
    <property type="entry name" value="PROTEIN_KINASE_ATP"/>
    <property type="match status" value="1"/>
</dbReference>
<organism evidence="9">
    <name type="scientific">Culicoides sonorensis</name>
    <name type="common">Biting midge</name>
    <dbReference type="NCBI Taxonomy" id="179676"/>
    <lineage>
        <taxon>Eukaryota</taxon>
        <taxon>Metazoa</taxon>
        <taxon>Ecdysozoa</taxon>
        <taxon>Arthropoda</taxon>
        <taxon>Hexapoda</taxon>
        <taxon>Insecta</taxon>
        <taxon>Pterygota</taxon>
        <taxon>Neoptera</taxon>
        <taxon>Endopterygota</taxon>
        <taxon>Diptera</taxon>
        <taxon>Nematocera</taxon>
        <taxon>Chironomoidea</taxon>
        <taxon>Ceratopogonidae</taxon>
        <taxon>Ceratopogoninae</taxon>
        <taxon>Culicoides</taxon>
        <taxon>Monoculicoides</taxon>
    </lineage>
</organism>
<dbReference type="PANTHER" id="PTHR24342">
    <property type="entry name" value="SERINE/THREONINE-PROTEIN KINASE 17"/>
    <property type="match status" value="1"/>
</dbReference>
<evidence type="ECO:0000259" key="8">
    <source>
        <dbReference type="PROSITE" id="PS50011"/>
    </source>
</evidence>
<gene>
    <name evidence="9" type="primary">CSON003134</name>
</gene>
<feature type="region of interest" description="Disordered" evidence="7">
    <location>
        <begin position="314"/>
        <end position="423"/>
    </location>
</feature>
<dbReference type="PROSITE" id="PS00108">
    <property type="entry name" value="PROTEIN_KINASE_ST"/>
    <property type="match status" value="1"/>
</dbReference>
<feature type="compositionally biased region" description="Low complexity" evidence="7">
    <location>
        <begin position="519"/>
        <end position="534"/>
    </location>
</feature>
<evidence type="ECO:0000313" key="9">
    <source>
        <dbReference type="EMBL" id="SSX30983.1"/>
    </source>
</evidence>
<sequence>MIHIDETDPVGDVEPAFPYRDVKIKRGVDPKESYELIEEIGRGKFGTVFKVKEKSNGFLLAAKFIPIQKRGDRGAVTLEIDMMNRLQHPKIIQLYDAYEYNKSMCVVLELVNGGELFDRVLDENFVMTDKVCAIFVRQICEAMQYIHSKNIIHLDLKPENILCTTREGNRIKIIDFGLAREYDPDKKLQVLFGTPEFVAPEVVNFESISFATDMWSVGVIAYVLVSGLSPFAGETDVETMANVTIGKYDFLDEAFDTVSPEAIDFITKLLEKDKNVRMTAEEALKHKWVKKKPQYYPSKAKTNTEQFQFKPVRIDLTPSPDPQKENLKHSRDRWNENTSPYMFNSSNRAITPVNEKGSPVSSSVLSSSKGENDLDQTTSINGTSISVCDNNNEKISKENESVNVSESPVTNKTATRPNPSDVSETIKEIIGDLHEKVTKLEEIVKQESVENVEKHETKPRVVEIRREIKPLPLPPNFIQRALTEMDESIDHMFVRGVPRTRSSNNRTFSRIVTRFNSTETGSQSTETFSSSSSSRVEEISEKSTSDHEKSKRSMKFSSLKSSLFGKSFDNDDGDSEVTLRHHGTPWSSLASSSSTVKRMKFRISSLSRDVPPEAPDLHTGFIMDEAIKLASQNGMGSKGKSLLQFLENCVIKNQN</sequence>
<dbReference type="SMART" id="SM00220">
    <property type="entry name" value="S_TKc"/>
    <property type="match status" value="1"/>
</dbReference>
<dbReference type="AlphaFoldDB" id="A0A336MQC4"/>
<reference evidence="9" key="1">
    <citation type="submission" date="2018-07" db="EMBL/GenBank/DDBJ databases">
        <authorList>
            <person name="Quirk P.G."/>
            <person name="Krulwich T.A."/>
        </authorList>
    </citation>
    <scope>NUCLEOTIDE SEQUENCE</scope>
</reference>
<feature type="domain" description="Protein kinase" evidence="8">
    <location>
        <begin position="34"/>
        <end position="289"/>
    </location>
</feature>
<evidence type="ECO:0000256" key="2">
    <source>
        <dbReference type="ARBA" id="ARBA00022679"/>
    </source>
</evidence>
<dbReference type="Gene3D" id="3.30.200.20">
    <property type="entry name" value="Phosphorylase Kinase, domain 1"/>
    <property type="match status" value="1"/>
</dbReference>
<feature type="compositionally biased region" description="Basic and acidic residues" evidence="7">
    <location>
        <begin position="535"/>
        <end position="551"/>
    </location>
</feature>
<proteinExistence type="predicted"/>
<feature type="compositionally biased region" description="Basic and acidic residues" evidence="7">
    <location>
        <begin position="322"/>
        <end position="335"/>
    </location>
</feature>
<feature type="compositionally biased region" description="Polar residues" evidence="7">
    <location>
        <begin position="336"/>
        <end position="349"/>
    </location>
</feature>
<dbReference type="OMA" id="TGTPMPM"/>
<dbReference type="EMBL" id="UFQT01001552">
    <property type="protein sequence ID" value="SSX30983.1"/>
    <property type="molecule type" value="Genomic_DNA"/>
</dbReference>
<dbReference type="InterPro" id="IPR017441">
    <property type="entry name" value="Protein_kinase_ATP_BS"/>
</dbReference>
<dbReference type="SUPFAM" id="SSF56112">
    <property type="entry name" value="Protein kinase-like (PK-like)"/>
    <property type="match status" value="1"/>
</dbReference>
<dbReference type="GO" id="GO:0035556">
    <property type="term" value="P:intracellular signal transduction"/>
    <property type="evidence" value="ECO:0007669"/>
    <property type="project" value="TreeGrafter"/>
</dbReference>
<keyword evidence="4" id="KW-0418">Kinase</keyword>
<accession>A0A336MQC4</accession>
<evidence type="ECO:0000256" key="3">
    <source>
        <dbReference type="ARBA" id="ARBA00022741"/>
    </source>
</evidence>
<dbReference type="PANTHER" id="PTHR24342:SF20">
    <property type="entry name" value="MYOSIN LIGHT CHAIN KINASE, SMOOTH MUSCLE"/>
    <property type="match status" value="1"/>
</dbReference>
<dbReference type="CDD" id="cd14103">
    <property type="entry name" value="STKc_MLCK"/>
    <property type="match status" value="1"/>
</dbReference>
<feature type="compositionally biased region" description="Polar residues" evidence="7">
    <location>
        <begin position="375"/>
        <end position="389"/>
    </location>
</feature>
<feature type="compositionally biased region" description="Polar residues" evidence="7">
    <location>
        <begin position="412"/>
        <end position="423"/>
    </location>
</feature>
<dbReference type="InterPro" id="IPR008271">
    <property type="entry name" value="Ser/Thr_kinase_AS"/>
</dbReference>
<dbReference type="GO" id="GO:0005524">
    <property type="term" value="F:ATP binding"/>
    <property type="evidence" value="ECO:0007669"/>
    <property type="project" value="UniProtKB-UniRule"/>
</dbReference>
<feature type="compositionally biased region" description="Low complexity" evidence="7">
    <location>
        <begin position="358"/>
        <end position="368"/>
    </location>
</feature>
<dbReference type="GO" id="GO:0004674">
    <property type="term" value="F:protein serine/threonine kinase activity"/>
    <property type="evidence" value="ECO:0007669"/>
    <property type="project" value="UniProtKB-KW"/>
</dbReference>
<dbReference type="InterPro" id="IPR000719">
    <property type="entry name" value="Prot_kinase_dom"/>
</dbReference>
<protein>
    <submittedName>
        <fullName evidence="9">CSON003134 protein</fullName>
    </submittedName>
</protein>
<keyword evidence="1" id="KW-0723">Serine/threonine-protein kinase</keyword>
<name>A0A336MQC4_CULSO</name>
<dbReference type="Pfam" id="PF00069">
    <property type="entry name" value="Pkinase"/>
    <property type="match status" value="1"/>
</dbReference>
<dbReference type="Gene3D" id="1.10.510.10">
    <property type="entry name" value="Transferase(Phosphotransferase) domain 1"/>
    <property type="match status" value="1"/>
</dbReference>